<proteinExistence type="predicted"/>
<sequence>MYSLELNSLLDRKFIMGNRFLDRVKDNAAVRTWAEMTHGEKDSSRQNLFESGKCTELLEEADEYNED</sequence>
<feature type="non-terminal residue" evidence="1">
    <location>
        <position position="1"/>
    </location>
</feature>
<gene>
    <name evidence="1" type="ORF">Goari_026898</name>
</gene>
<dbReference type="EMBL" id="JABFAA010307575">
    <property type="protein sequence ID" value="MBA0701599.1"/>
    <property type="molecule type" value="Genomic_DNA"/>
</dbReference>
<reference evidence="1 2" key="1">
    <citation type="journal article" date="2019" name="Genome Biol. Evol.">
        <title>Insights into the evolution of the New World diploid cottons (Gossypium, subgenus Houzingenia) based on genome sequencing.</title>
        <authorList>
            <person name="Grover C.E."/>
            <person name="Arick M.A. 2nd"/>
            <person name="Thrash A."/>
            <person name="Conover J.L."/>
            <person name="Sanders W.S."/>
            <person name="Peterson D.G."/>
            <person name="Frelichowski J.E."/>
            <person name="Scheffler J.A."/>
            <person name="Scheffler B.E."/>
            <person name="Wendel J.F."/>
        </authorList>
    </citation>
    <scope>NUCLEOTIDE SEQUENCE [LARGE SCALE GENOMIC DNA]</scope>
    <source>
        <strain evidence="1">185</strain>
        <tissue evidence="1">Leaf</tissue>
    </source>
</reference>
<protein>
    <submittedName>
        <fullName evidence="1">Uncharacterized protein</fullName>
    </submittedName>
</protein>
<keyword evidence="2" id="KW-1185">Reference proteome</keyword>
<evidence type="ECO:0000313" key="1">
    <source>
        <dbReference type="EMBL" id="MBA0701599.1"/>
    </source>
</evidence>
<dbReference type="Proteomes" id="UP000593577">
    <property type="component" value="Unassembled WGS sequence"/>
</dbReference>
<name>A0A7J8YRD9_GOSAI</name>
<comment type="caution">
    <text evidence="1">The sequence shown here is derived from an EMBL/GenBank/DDBJ whole genome shotgun (WGS) entry which is preliminary data.</text>
</comment>
<dbReference type="AlphaFoldDB" id="A0A7J8YRD9"/>
<evidence type="ECO:0000313" key="2">
    <source>
        <dbReference type="Proteomes" id="UP000593577"/>
    </source>
</evidence>
<accession>A0A7J8YRD9</accession>
<organism evidence="1 2">
    <name type="scientific">Gossypium aridum</name>
    <name type="common">American cotton</name>
    <name type="synonym">Erioxylum aridum</name>
    <dbReference type="NCBI Taxonomy" id="34290"/>
    <lineage>
        <taxon>Eukaryota</taxon>
        <taxon>Viridiplantae</taxon>
        <taxon>Streptophyta</taxon>
        <taxon>Embryophyta</taxon>
        <taxon>Tracheophyta</taxon>
        <taxon>Spermatophyta</taxon>
        <taxon>Magnoliopsida</taxon>
        <taxon>eudicotyledons</taxon>
        <taxon>Gunneridae</taxon>
        <taxon>Pentapetalae</taxon>
        <taxon>rosids</taxon>
        <taxon>malvids</taxon>
        <taxon>Malvales</taxon>
        <taxon>Malvaceae</taxon>
        <taxon>Malvoideae</taxon>
        <taxon>Gossypium</taxon>
    </lineage>
</organism>